<gene>
    <name evidence="1" type="primary">ga18129</name>
    <name evidence="1" type="ORF">PR202_ga18129</name>
</gene>
<organism evidence="1 2">
    <name type="scientific">Eleusine coracana subsp. coracana</name>
    <dbReference type="NCBI Taxonomy" id="191504"/>
    <lineage>
        <taxon>Eukaryota</taxon>
        <taxon>Viridiplantae</taxon>
        <taxon>Streptophyta</taxon>
        <taxon>Embryophyta</taxon>
        <taxon>Tracheophyta</taxon>
        <taxon>Spermatophyta</taxon>
        <taxon>Magnoliopsida</taxon>
        <taxon>Liliopsida</taxon>
        <taxon>Poales</taxon>
        <taxon>Poaceae</taxon>
        <taxon>PACMAD clade</taxon>
        <taxon>Chloridoideae</taxon>
        <taxon>Cynodonteae</taxon>
        <taxon>Eleusininae</taxon>
        <taxon>Eleusine</taxon>
    </lineage>
</organism>
<comment type="caution">
    <text evidence="1">The sequence shown here is derived from an EMBL/GenBank/DDBJ whole genome shotgun (WGS) entry which is preliminary data.</text>
</comment>
<dbReference type="Proteomes" id="UP001054889">
    <property type="component" value="Unassembled WGS sequence"/>
</dbReference>
<reference evidence="1" key="2">
    <citation type="submission" date="2021-12" db="EMBL/GenBank/DDBJ databases">
        <title>Resequencing data analysis of finger millet.</title>
        <authorList>
            <person name="Hatakeyama M."/>
            <person name="Aluri S."/>
            <person name="Balachadran M.T."/>
            <person name="Sivarajan S.R."/>
            <person name="Poveda L."/>
            <person name="Shimizu-Inatsugi R."/>
            <person name="Schlapbach R."/>
            <person name="Sreeman S.M."/>
            <person name="Shimizu K.K."/>
        </authorList>
    </citation>
    <scope>NUCLEOTIDE SEQUENCE</scope>
</reference>
<proteinExistence type="predicted"/>
<evidence type="ECO:0000313" key="1">
    <source>
        <dbReference type="EMBL" id="GJN00903.1"/>
    </source>
</evidence>
<dbReference type="AlphaFoldDB" id="A0AAV5CRW1"/>
<accession>A0AAV5CRW1</accession>
<name>A0AAV5CRW1_ELECO</name>
<sequence length="61" mass="7220">MRLLLKCQNDVDYAHRALRRETCREQSAYLCYTSILPKVAKPSTSWDWHEQSISKTFLDTD</sequence>
<keyword evidence="2" id="KW-1185">Reference proteome</keyword>
<protein>
    <submittedName>
        <fullName evidence="1">Uncharacterized protein</fullName>
    </submittedName>
</protein>
<dbReference type="EMBL" id="BQKI01000008">
    <property type="protein sequence ID" value="GJN00903.1"/>
    <property type="molecule type" value="Genomic_DNA"/>
</dbReference>
<reference evidence="1" key="1">
    <citation type="journal article" date="2018" name="DNA Res.">
        <title>Multiple hybrid de novo genome assembly of finger millet, an orphan allotetraploid crop.</title>
        <authorList>
            <person name="Hatakeyama M."/>
            <person name="Aluri S."/>
            <person name="Balachadran M.T."/>
            <person name="Sivarajan S.R."/>
            <person name="Patrignani A."/>
            <person name="Gruter S."/>
            <person name="Poveda L."/>
            <person name="Shimizu-Inatsugi R."/>
            <person name="Baeten J."/>
            <person name="Francoijs K.J."/>
            <person name="Nataraja K.N."/>
            <person name="Reddy Y.A.N."/>
            <person name="Phadnis S."/>
            <person name="Ravikumar R.L."/>
            <person name="Schlapbach R."/>
            <person name="Sreeman S.M."/>
            <person name="Shimizu K.K."/>
        </authorList>
    </citation>
    <scope>NUCLEOTIDE SEQUENCE</scope>
</reference>
<evidence type="ECO:0000313" key="2">
    <source>
        <dbReference type="Proteomes" id="UP001054889"/>
    </source>
</evidence>